<dbReference type="PANTHER" id="PTHR47506">
    <property type="entry name" value="TRANSCRIPTIONAL REGULATORY PROTEIN"/>
    <property type="match status" value="1"/>
</dbReference>
<evidence type="ECO:0000256" key="4">
    <source>
        <dbReference type="PROSITE-ProRule" id="PRU00335"/>
    </source>
</evidence>
<dbReference type="InterPro" id="IPR009057">
    <property type="entry name" value="Homeodomain-like_sf"/>
</dbReference>
<evidence type="ECO:0000256" key="3">
    <source>
        <dbReference type="ARBA" id="ARBA00023163"/>
    </source>
</evidence>
<dbReference type="GO" id="GO:0003677">
    <property type="term" value="F:DNA binding"/>
    <property type="evidence" value="ECO:0007669"/>
    <property type="project" value="UniProtKB-UniRule"/>
</dbReference>
<dbReference type="PROSITE" id="PS50977">
    <property type="entry name" value="HTH_TETR_2"/>
    <property type="match status" value="1"/>
</dbReference>
<dbReference type="EMBL" id="CP003219">
    <property type="protein sequence ID" value="AEW97800.1"/>
    <property type="molecule type" value="Genomic_DNA"/>
</dbReference>
<evidence type="ECO:0000259" key="5">
    <source>
        <dbReference type="PROSITE" id="PS50977"/>
    </source>
</evidence>
<feature type="domain" description="HTH tetR-type" evidence="5">
    <location>
        <begin position="6"/>
        <end position="66"/>
    </location>
</feature>
<dbReference type="Gene3D" id="1.10.357.10">
    <property type="entry name" value="Tetracycline Repressor, domain 2"/>
    <property type="match status" value="1"/>
</dbReference>
<dbReference type="InterPro" id="IPR001647">
    <property type="entry name" value="HTH_TetR"/>
</dbReference>
<dbReference type="InterPro" id="IPR011075">
    <property type="entry name" value="TetR_C"/>
</dbReference>
<gene>
    <name evidence="6" type="ordered locus">SCATT_54290</name>
</gene>
<dbReference type="Pfam" id="PF00440">
    <property type="entry name" value="TetR_N"/>
    <property type="match status" value="1"/>
</dbReference>
<evidence type="ECO:0000256" key="2">
    <source>
        <dbReference type="ARBA" id="ARBA00023125"/>
    </source>
</evidence>
<keyword evidence="3" id="KW-0804">Transcription</keyword>
<protein>
    <submittedName>
        <fullName evidence="6">Transcriptional regulator, TetR family</fullName>
    </submittedName>
</protein>
<dbReference type="Pfam" id="PF16925">
    <property type="entry name" value="TetR_C_13"/>
    <property type="match status" value="1"/>
</dbReference>
<dbReference type="AlphaFoldDB" id="F8JQF7"/>
<dbReference type="RefSeq" id="WP_014146132.1">
    <property type="nucleotide sequence ID" value="NC_016111.1"/>
</dbReference>
<dbReference type="HOGENOM" id="CLU_069356_28_0_11"/>
<dbReference type="OrthoDB" id="9805134at2"/>
<keyword evidence="2 4" id="KW-0238">DNA-binding</keyword>
<proteinExistence type="predicted"/>
<dbReference type="Proteomes" id="UP000007842">
    <property type="component" value="Chromosome"/>
</dbReference>
<sequence>MGRPRQFDEDGAVEAAMRAFWAAGYEATSTHDLCEATGLGRSSVYNTFSSKRDLYCRALRRYTERVFARQAAVLEGAGRVRERIGALFGQVVSDEYDTAREVEDPGVPGCFVVNSMVELGGRDPEVSELLARDLDRRLALLTGVFAAGQAAGEIDPAKSPRDLAHFVVATVSGMRVLARGGAPREALEGAAATALAAL</sequence>
<evidence type="ECO:0000313" key="7">
    <source>
        <dbReference type="Proteomes" id="UP000007842"/>
    </source>
</evidence>
<dbReference type="STRING" id="1003195.SCATT_54290"/>
<keyword evidence="7" id="KW-1185">Reference proteome</keyword>
<keyword evidence="1" id="KW-0805">Transcription regulation</keyword>
<dbReference type="SUPFAM" id="SSF46689">
    <property type="entry name" value="Homeodomain-like"/>
    <property type="match status" value="1"/>
</dbReference>
<name>F8JQF7_STREN</name>
<evidence type="ECO:0000313" key="6">
    <source>
        <dbReference type="EMBL" id="AEW97800.1"/>
    </source>
</evidence>
<dbReference type="eggNOG" id="COG1309">
    <property type="taxonomic scope" value="Bacteria"/>
</dbReference>
<feature type="DNA-binding region" description="H-T-H motif" evidence="4">
    <location>
        <begin position="29"/>
        <end position="48"/>
    </location>
</feature>
<dbReference type="InterPro" id="IPR036271">
    <property type="entry name" value="Tet_transcr_reg_TetR-rel_C_sf"/>
</dbReference>
<dbReference type="PATRIC" id="fig|1003195.11.peg.6851"/>
<accession>F8JQF7</accession>
<dbReference type="KEGG" id="scy:SCATT_54290"/>
<dbReference type="Gene3D" id="1.10.10.60">
    <property type="entry name" value="Homeodomain-like"/>
    <property type="match status" value="1"/>
</dbReference>
<dbReference type="PANTHER" id="PTHR47506:SF1">
    <property type="entry name" value="HTH-TYPE TRANSCRIPTIONAL REGULATOR YJDC"/>
    <property type="match status" value="1"/>
</dbReference>
<organism evidence="6 7">
    <name type="scientific">Streptantibioticus cattleyicolor (strain ATCC 35852 / DSM 46488 / JCM 4925 / NBRC 14057 / NRRL 8057)</name>
    <name type="common">Streptomyces cattleya</name>
    <dbReference type="NCBI Taxonomy" id="1003195"/>
    <lineage>
        <taxon>Bacteria</taxon>
        <taxon>Bacillati</taxon>
        <taxon>Actinomycetota</taxon>
        <taxon>Actinomycetes</taxon>
        <taxon>Kitasatosporales</taxon>
        <taxon>Streptomycetaceae</taxon>
        <taxon>Streptantibioticus</taxon>
    </lineage>
</organism>
<reference evidence="7" key="1">
    <citation type="submission" date="2011-12" db="EMBL/GenBank/DDBJ databases">
        <title>Complete genome sequence of Streptomyces cattleya strain DSM 46488.</title>
        <authorList>
            <person name="Ou H.-Y."/>
            <person name="Li P."/>
            <person name="Zhao C."/>
            <person name="O'Hagan D."/>
            <person name="Deng Z."/>
        </authorList>
    </citation>
    <scope>NUCLEOTIDE SEQUENCE [LARGE SCALE GENOMIC DNA]</scope>
    <source>
        <strain evidence="7">ATCC 35852 / DSM 46488 / JCM 4925 / NBRC 14057 / NRRL 8057</strain>
    </source>
</reference>
<dbReference type="SUPFAM" id="SSF48498">
    <property type="entry name" value="Tetracyclin repressor-like, C-terminal domain"/>
    <property type="match status" value="1"/>
</dbReference>
<dbReference type="KEGG" id="sct:SCAT_5430"/>
<accession>G8WVP3</accession>
<evidence type="ECO:0000256" key="1">
    <source>
        <dbReference type="ARBA" id="ARBA00023015"/>
    </source>
</evidence>